<keyword evidence="12" id="KW-1185">Reference proteome</keyword>
<evidence type="ECO:0000256" key="9">
    <source>
        <dbReference type="PROSITE-ProRule" id="PRU00042"/>
    </source>
</evidence>
<reference evidence="12" key="2">
    <citation type="submission" date="2014-05" db="EMBL/GenBank/DDBJ databases">
        <title>The genome and life-stage specific transcriptomes of Globodera pallida elucidate key aspects of plant parasitism by a cyst nematode.</title>
        <authorList>
            <person name="Cotton J.A."/>
            <person name="Lilley C.J."/>
            <person name="Jones L.M."/>
            <person name="Kikuchi T."/>
            <person name="Reid A.J."/>
            <person name="Thorpe P."/>
            <person name="Tsai I.J."/>
            <person name="Beasley H."/>
            <person name="Blok V."/>
            <person name="Cock P.J.A."/>
            <person name="Van den Akker S.E."/>
            <person name="Holroyd N."/>
            <person name="Hunt M."/>
            <person name="Mantelin S."/>
            <person name="Naghra H."/>
            <person name="Pain A."/>
            <person name="Palomares-Rius J.E."/>
            <person name="Zarowiecki M."/>
            <person name="Berriman M."/>
            <person name="Jones J.T."/>
            <person name="Urwin P.E."/>
        </authorList>
    </citation>
    <scope>NUCLEOTIDE SEQUENCE [LARGE SCALE GENOMIC DNA]</scope>
    <source>
        <strain evidence="12">Lindley</strain>
    </source>
</reference>
<evidence type="ECO:0000256" key="5">
    <source>
        <dbReference type="ARBA" id="ARBA00022833"/>
    </source>
</evidence>
<reference evidence="12" key="1">
    <citation type="submission" date="2013-12" db="EMBL/GenBank/DDBJ databases">
        <authorList>
            <person name="Aslett M."/>
        </authorList>
    </citation>
    <scope>NUCLEOTIDE SEQUENCE [LARGE SCALE GENOMIC DNA]</scope>
    <source>
        <strain evidence="12">Lindley</strain>
    </source>
</reference>
<evidence type="ECO:0000313" key="13">
    <source>
        <dbReference type="WBParaSite" id="GPLIN_001005000"/>
    </source>
</evidence>
<evidence type="ECO:0000259" key="11">
    <source>
        <dbReference type="PROSITE" id="PS50157"/>
    </source>
</evidence>
<protein>
    <submittedName>
        <fullName evidence="13">Protein krueppel</fullName>
    </submittedName>
</protein>
<dbReference type="FunFam" id="3.30.160.60:FF:001498">
    <property type="entry name" value="Zinc finger protein 404"/>
    <property type="match status" value="1"/>
</dbReference>
<evidence type="ECO:0000256" key="1">
    <source>
        <dbReference type="ARBA" id="ARBA00004123"/>
    </source>
</evidence>
<keyword evidence="2" id="KW-0479">Metal-binding</keyword>
<organism evidence="12 13">
    <name type="scientific">Globodera pallida</name>
    <name type="common">Potato cyst nematode worm</name>
    <name type="synonym">Heterodera pallida</name>
    <dbReference type="NCBI Taxonomy" id="36090"/>
    <lineage>
        <taxon>Eukaryota</taxon>
        <taxon>Metazoa</taxon>
        <taxon>Ecdysozoa</taxon>
        <taxon>Nematoda</taxon>
        <taxon>Chromadorea</taxon>
        <taxon>Rhabditida</taxon>
        <taxon>Tylenchina</taxon>
        <taxon>Tylenchomorpha</taxon>
        <taxon>Tylenchoidea</taxon>
        <taxon>Heteroderidae</taxon>
        <taxon>Heteroderinae</taxon>
        <taxon>Globodera</taxon>
    </lineage>
</organism>
<dbReference type="WBParaSite" id="GPLIN_001005000">
    <property type="protein sequence ID" value="GPLIN_001005000"/>
    <property type="gene ID" value="GPLIN_001005000"/>
</dbReference>
<feature type="domain" description="C2H2-type" evidence="11">
    <location>
        <begin position="138"/>
        <end position="165"/>
    </location>
</feature>
<evidence type="ECO:0000313" key="12">
    <source>
        <dbReference type="Proteomes" id="UP000050741"/>
    </source>
</evidence>
<keyword evidence="6" id="KW-0805">Transcription regulation</keyword>
<evidence type="ECO:0000256" key="8">
    <source>
        <dbReference type="ARBA" id="ARBA00023242"/>
    </source>
</evidence>
<dbReference type="InterPro" id="IPR036236">
    <property type="entry name" value="Znf_C2H2_sf"/>
</dbReference>
<evidence type="ECO:0000256" key="7">
    <source>
        <dbReference type="ARBA" id="ARBA00023163"/>
    </source>
</evidence>
<feature type="coiled-coil region" evidence="10">
    <location>
        <begin position="20"/>
        <end position="79"/>
    </location>
</feature>
<dbReference type="Pfam" id="PF00096">
    <property type="entry name" value="zf-C2H2"/>
    <property type="match status" value="2"/>
</dbReference>
<dbReference type="SMART" id="SM00355">
    <property type="entry name" value="ZnF_C2H2"/>
    <property type="match status" value="3"/>
</dbReference>
<feature type="domain" description="C2H2-type" evidence="11">
    <location>
        <begin position="110"/>
        <end position="137"/>
    </location>
</feature>
<dbReference type="PROSITE" id="PS00028">
    <property type="entry name" value="ZINC_FINGER_C2H2_1"/>
    <property type="match status" value="2"/>
</dbReference>
<dbReference type="PANTHER" id="PTHR24394">
    <property type="entry name" value="ZINC FINGER PROTEIN"/>
    <property type="match status" value="1"/>
</dbReference>
<reference evidence="13" key="3">
    <citation type="submission" date="2016-06" db="UniProtKB">
        <authorList>
            <consortium name="WormBaseParasite"/>
        </authorList>
    </citation>
    <scope>IDENTIFICATION</scope>
</reference>
<dbReference type="AlphaFoldDB" id="A0A183CAZ9"/>
<sequence length="202" mass="23619">MNLRTSSSAKRNAAAKCVESEQIEQLKLELKEMHRKLEELGNNSKDALEKEMNQLKGKLARMRANQNKQQLNIVDLEKKVAVLNDTINGKGLNQLKQNRNDRENTVDKRHKCTHCPYSTRWSYSLKMHMLIHTGQKPHDCEECGKQFRRSHHLSDHLRVHTGEKPFICQHCGKRFRVPCHLSNHQRVHTGERRFRGNVENNV</sequence>
<dbReference type="Proteomes" id="UP000050741">
    <property type="component" value="Unassembled WGS sequence"/>
</dbReference>
<accession>A0A183CAZ9</accession>
<feature type="domain" description="C2H2-type" evidence="11">
    <location>
        <begin position="166"/>
        <end position="193"/>
    </location>
</feature>
<keyword evidence="10" id="KW-0175">Coiled coil</keyword>
<evidence type="ECO:0000256" key="4">
    <source>
        <dbReference type="ARBA" id="ARBA00022771"/>
    </source>
</evidence>
<dbReference type="PANTHER" id="PTHR24394:SF48">
    <property type="entry name" value="ZINC FINGER PROTEIN 771"/>
    <property type="match status" value="1"/>
</dbReference>
<dbReference type="SUPFAM" id="SSF57667">
    <property type="entry name" value="beta-beta-alpha zinc fingers"/>
    <property type="match status" value="2"/>
</dbReference>
<dbReference type="GO" id="GO:0003677">
    <property type="term" value="F:DNA binding"/>
    <property type="evidence" value="ECO:0007669"/>
    <property type="project" value="UniProtKB-KW"/>
</dbReference>
<name>A0A183CAZ9_GLOPA</name>
<dbReference type="Gene3D" id="3.30.160.60">
    <property type="entry name" value="Classic Zinc Finger"/>
    <property type="match status" value="3"/>
</dbReference>
<dbReference type="GO" id="GO:0000981">
    <property type="term" value="F:DNA-binding transcription factor activity, RNA polymerase II-specific"/>
    <property type="evidence" value="ECO:0007669"/>
    <property type="project" value="TreeGrafter"/>
</dbReference>
<keyword evidence="5" id="KW-0862">Zinc</keyword>
<dbReference type="FunFam" id="3.30.160.60:FF:001290">
    <property type="entry name" value="Zinc finger 45-like"/>
    <property type="match status" value="1"/>
</dbReference>
<dbReference type="InterPro" id="IPR013087">
    <property type="entry name" value="Znf_C2H2_type"/>
</dbReference>
<evidence type="ECO:0000256" key="2">
    <source>
        <dbReference type="ARBA" id="ARBA00022723"/>
    </source>
</evidence>
<dbReference type="PROSITE" id="PS50157">
    <property type="entry name" value="ZINC_FINGER_C2H2_2"/>
    <property type="match status" value="3"/>
</dbReference>
<keyword evidence="7" id="KW-0804">Transcription</keyword>
<evidence type="ECO:0000256" key="10">
    <source>
        <dbReference type="SAM" id="Coils"/>
    </source>
</evidence>
<comment type="subcellular location">
    <subcellularLocation>
        <location evidence="1">Nucleus</location>
    </subcellularLocation>
</comment>
<keyword evidence="3" id="KW-0677">Repeat</keyword>
<keyword evidence="8" id="KW-0539">Nucleus</keyword>
<proteinExistence type="predicted"/>
<dbReference type="GO" id="GO:0008270">
    <property type="term" value="F:zinc ion binding"/>
    <property type="evidence" value="ECO:0007669"/>
    <property type="project" value="UniProtKB-KW"/>
</dbReference>
<evidence type="ECO:0000256" key="3">
    <source>
        <dbReference type="ARBA" id="ARBA00022737"/>
    </source>
</evidence>
<dbReference type="GO" id="GO:0005634">
    <property type="term" value="C:nucleus"/>
    <property type="evidence" value="ECO:0007669"/>
    <property type="project" value="UniProtKB-SubCell"/>
</dbReference>
<keyword evidence="4 9" id="KW-0863">Zinc-finger</keyword>
<evidence type="ECO:0000256" key="6">
    <source>
        <dbReference type="ARBA" id="ARBA00023015"/>
    </source>
</evidence>